<comment type="caution">
    <text evidence="1">The sequence shown here is derived from an EMBL/GenBank/DDBJ whole genome shotgun (WGS) entry which is preliminary data.</text>
</comment>
<evidence type="ECO:0000313" key="1">
    <source>
        <dbReference type="EMBL" id="KGF29973.1"/>
    </source>
</evidence>
<proteinExistence type="predicted"/>
<gene>
    <name evidence="1" type="ORF">HMPREF2132_02025</name>
</gene>
<dbReference type="AlphaFoldDB" id="A0AAW3FIK6"/>
<sequence length="103" mass="11599">MKQTTLYNRFKKLSVPATSVAARIIRYLCGERTYTTMGYVDDKKLIRPCYVAGRGRFIHNADHTSEVCALLDRLGVKYEKGNDAPRGGLTGNYIRIITKIVEG</sequence>
<protein>
    <submittedName>
        <fullName evidence="1">Uncharacterized protein</fullName>
    </submittedName>
</protein>
<name>A0AAW3FIK6_9BACT</name>
<dbReference type="Proteomes" id="UP000029533">
    <property type="component" value="Unassembled WGS sequence"/>
</dbReference>
<reference evidence="1 2" key="1">
    <citation type="submission" date="2014-07" db="EMBL/GenBank/DDBJ databases">
        <authorList>
            <person name="McCorrison J."/>
            <person name="Sanka R."/>
            <person name="Torralba M."/>
            <person name="Gillis M."/>
            <person name="Haft D.H."/>
            <person name="Methe B."/>
            <person name="Sutton G."/>
            <person name="Nelson K.E."/>
        </authorList>
    </citation>
    <scope>NUCLEOTIDE SEQUENCE [LARGE SCALE GENOMIC DNA]</scope>
    <source>
        <strain evidence="1 2">DNF00424</strain>
    </source>
</reference>
<dbReference type="EMBL" id="JRNJ01000022">
    <property type="protein sequence ID" value="KGF29973.1"/>
    <property type="molecule type" value="Genomic_DNA"/>
</dbReference>
<organism evidence="1 2">
    <name type="scientific">Prevotella histicola JCM 15637 = DNF00424</name>
    <dbReference type="NCBI Taxonomy" id="1236504"/>
    <lineage>
        <taxon>Bacteria</taxon>
        <taxon>Pseudomonadati</taxon>
        <taxon>Bacteroidota</taxon>
        <taxon>Bacteroidia</taxon>
        <taxon>Bacteroidales</taxon>
        <taxon>Prevotellaceae</taxon>
        <taxon>Prevotella</taxon>
    </lineage>
</organism>
<evidence type="ECO:0000313" key="2">
    <source>
        <dbReference type="Proteomes" id="UP000029533"/>
    </source>
</evidence>
<accession>A0AAW3FIK6</accession>
<dbReference type="RefSeq" id="WP_036868572.1">
    <property type="nucleotide sequence ID" value="NZ_JRNJ01000022.1"/>
</dbReference>